<comment type="subcellular location">
    <subcellularLocation>
        <location evidence="1">Cell envelope</location>
    </subcellularLocation>
</comment>
<keyword evidence="4" id="KW-0406">Ion transport</keyword>
<keyword evidence="5 6" id="KW-0732">Signal</keyword>
<dbReference type="Gene3D" id="3.40.50.1980">
    <property type="entry name" value="Nitrogenase molybdenum iron protein domain"/>
    <property type="match status" value="2"/>
</dbReference>
<dbReference type="GO" id="GO:0030288">
    <property type="term" value="C:outer membrane-bounded periplasmic space"/>
    <property type="evidence" value="ECO:0007669"/>
    <property type="project" value="TreeGrafter"/>
</dbReference>
<protein>
    <recommendedName>
        <fullName evidence="7">Fe/B12 periplasmic-binding domain-containing protein</fullName>
    </recommendedName>
</protein>
<dbReference type="AlphaFoldDB" id="A0A212LJ08"/>
<evidence type="ECO:0000256" key="6">
    <source>
        <dbReference type="SAM" id="SignalP"/>
    </source>
</evidence>
<evidence type="ECO:0000259" key="7">
    <source>
        <dbReference type="PROSITE" id="PS50983"/>
    </source>
</evidence>
<accession>A0A212LJ08</accession>
<dbReference type="PRINTS" id="PR01715">
    <property type="entry name" value="FERRIBNDNGPP"/>
</dbReference>
<dbReference type="Pfam" id="PF01497">
    <property type="entry name" value="Peripla_BP_2"/>
    <property type="match status" value="1"/>
</dbReference>
<gene>
    <name evidence="8" type="ORF">KL86PLE_41336</name>
</gene>
<organism evidence="8">
    <name type="scientific">uncultured Pleomorphomonas sp</name>
    <dbReference type="NCBI Taxonomy" id="442121"/>
    <lineage>
        <taxon>Bacteria</taxon>
        <taxon>Pseudomonadati</taxon>
        <taxon>Pseudomonadota</taxon>
        <taxon>Alphaproteobacteria</taxon>
        <taxon>Hyphomicrobiales</taxon>
        <taxon>Pleomorphomonadaceae</taxon>
        <taxon>Pleomorphomonas</taxon>
        <taxon>environmental samples</taxon>
    </lineage>
</organism>
<feature type="chain" id="PRO_5012939599" description="Fe/B12 periplasmic-binding domain-containing protein" evidence="6">
    <location>
        <begin position="23"/>
        <end position="282"/>
    </location>
</feature>
<evidence type="ECO:0000256" key="4">
    <source>
        <dbReference type="ARBA" id="ARBA00022496"/>
    </source>
</evidence>
<dbReference type="InterPro" id="IPR051313">
    <property type="entry name" value="Bact_iron-sidero_bind"/>
</dbReference>
<reference evidence="8" key="1">
    <citation type="submission" date="2016-08" db="EMBL/GenBank/DDBJ databases">
        <authorList>
            <person name="Seilhamer J.J."/>
        </authorList>
    </citation>
    <scope>NUCLEOTIDE SEQUENCE</scope>
    <source>
        <strain evidence="8">86</strain>
    </source>
</reference>
<evidence type="ECO:0000256" key="1">
    <source>
        <dbReference type="ARBA" id="ARBA00004196"/>
    </source>
</evidence>
<dbReference type="InterPro" id="IPR002491">
    <property type="entry name" value="ABC_transptr_periplasmic_BD"/>
</dbReference>
<evidence type="ECO:0000256" key="2">
    <source>
        <dbReference type="ARBA" id="ARBA00008814"/>
    </source>
</evidence>
<proteinExistence type="inferred from homology"/>
<comment type="similarity">
    <text evidence="2">Belongs to the bacterial solute-binding protein 8 family.</text>
</comment>
<dbReference type="SUPFAM" id="SSF53807">
    <property type="entry name" value="Helical backbone' metal receptor"/>
    <property type="match status" value="1"/>
</dbReference>
<dbReference type="PANTHER" id="PTHR30532">
    <property type="entry name" value="IRON III DICITRATE-BINDING PERIPLASMIC PROTEIN"/>
    <property type="match status" value="1"/>
</dbReference>
<keyword evidence="3" id="KW-0813">Transport</keyword>
<dbReference type="RefSeq" id="WP_288197423.1">
    <property type="nucleotide sequence ID" value="NZ_LT608334.1"/>
</dbReference>
<keyword evidence="4" id="KW-0408">Iron</keyword>
<feature type="domain" description="Fe/B12 periplasmic-binding" evidence="7">
    <location>
        <begin position="25"/>
        <end position="282"/>
    </location>
</feature>
<evidence type="ECO:0000256" key="3">
    <source>
        <dbReference type="ARBA" id="ARBA00022448"/>
    </source>
</evidence>
<dbReference type="PANTHER" id="PTHR30532:SF1">
    <property type="entry name" value="IRON(3+)-HYDROXAMATE-BINDING PROTEIN FHUD"/>
    <property type="match status" value="1"/>
</dbReference>
<evidence type="ECO:0000313" key="8">
    <source>
        <dbReference type="EMBL" id="SCM77531.1"/>
    </source>
</evidence>
<dbReference type="EMBL" id="FMJD01000008">
    <property type="protein sequence ID" value="SCM77531.1"/>
    <property type="molecule type" value="Genomic_DNA"/>
</dbReference>
<dbReference type="GO" id="GO:1901678">
    <property type="term" value="P:iron coordination entity transport"/>
    <property type="evidence" value="ECO:0007669"/>
    <property type="project" value="UniProtKB-ARBA"/>
</dbReference>
<evidence type="ECO:0000256" key="5">
    <source>
        <dbReference type="ARBA" id="ARBA00022729"/>
    </source>
</evidence>
<feature type="signal peptide" evidence="6">
    <location>
        <begin position="1"/>
        <end position="22"/>
    </location>
</feature>
<keyword evidence="4" id="KW-0410">Iron transport</keyword>
<sequence>MQPNRRQFLALTALLAARPARAAGGIAVIDWALLETMLALGVVPAAAAELRQYARVVGEPAVPPGVVDIGLRGNPNLELLSSLAPGLIVISNFYEYRRAAFERIAEVLSLPVYFAGEPCLPLLRRSTLELGRRLGQPRRAEDLVAALEAGIAAVRRIRHPDGRPVMAVNLGGRRHVRLFGDDTLFGGVLTAAGYRNAFADTRYSMTAPAGIEALAREAEAELFVIGPLPPGGTEALAGNALWQALPQVTAGRVRLMPALDHFGGLPTATRFAALIAEGVPAR</sequence>
<dbReference type="PROSITE" id="PS50983">
    <property type="entry name" value="FE_B12_PBP"/>
    <property type="match status" value="1"/>
</dbReference>
<name>A0A212LJ08_9HYPH</name>